<dbReference type="Pfam" id="PF00096">
    <property type="entry name" value="zf-C2H2"/>
    <property type="match status" value="3"/>
</dbReference>
<dbReference type="PROSITE" id="PS50157">
    <property type="entry name" value="ZINC_FINGER_C2H2_2"/>
    <property type="match status" value="3"/>
</dbReference>
<evidence type="ECO:0000256" key="2">
    <source>
        <dbReference type="ARBA" id="ARBA00022723"/>
    </source>
</evidence>
<feature type="compositionally biased region" description="Low complexity" evidence="8">
    <location>
        <begin position="112"/>
        <end position="132"/>
    </location>
</feature>
<dbReference type="PANTHER" id="PTHR23235:SF150">
    <property type="entry name" value="KRUEPPEL-LIKE FACTOR LUNA"/>
    <property type="match status" value="1"/>
</dbReference>
<dbReference type="CDD" id="cd21973">
    <property type="entry name" value="KLF6_7_N-like"/>
    <property type="match status" value="1"/>
</dbReference>
<feature type="domain" description="C2H2-type" evidence="9">
    <location>
        <begin position="230"/>
        <end position="259"/>
    </location>
</feature>
<evidence type="ECO:0000313" key="10">
    <source>
        <dbReference type="EMBL" id="ACO12963.1"/>
    </source>
</evidence>
<dbReference type="PANTHER" id="PTHR23235">
    <property type="entry name" value="KRUEPPEL-LIKE TRANSCRIPTION FACTOR"/>
    <property type="match status" value="1"/>
</dbReference>
<dbReference type="GO" id="GO:0000978">
    <property type="term" value="F:RNA polymerase II cis-regulatory region sequence-specific DNA binding"/>
    <property type="evidence" value="ECO:0007669"/>
    <property type="project" value="TreeGrafter"/>
</dbReference>
<keyword evidence="4 7" id="KW-0863">Zinc-finger</keyword>
<dbReference type="GO" id="GO:0000981">
    <property type="term" value="F:DNA-binding transcription factor activity, RNA polymerase II-specific"/>
    <property type="evidence" value="ECO:0007669"/>
    <property type="project" value="TreeGrafter"/>
</dbReference>
<reference evidence="10" key="1">
    <citation type="submission" date="2009-06" db="EMBL/GenBank/DDBJ databases">
        <title>Lepeophtheirus salmonis ESTs and full-length cDNAs.</title>
        <authorList>
            <person name="Yasuike M."/>
            <person name="von Schalburg K."/>
            <person name="Cooper G."/>
            <person name="Leong J."/>
            <person name="Jones S.R.M."/>
            <person name="Koop B.F."/>
        </authorList>
    </citation>
    <scope>NUCLEOTIDE SEQUENCE</scope>
    <source>
        <strain evidence="10">Pacific form</strain>
        <tissue evidence="10">Whole</tissue>
    </source>
</reference>
<feature type="domain" description="C2H2-type" evidence="9">
    <location>
        <begin position="260"/>
        <end position="283"/>
    </location>
</feature>
<feature type="region of interest" description="Disordered" evidence="8">
    <location>
        <begin position="89"/>
        <end position="143"/>
    </location>
</feature>
<feature type="compositionally biased region" description="Pro residues" evidence="8">
    <location>
        <begin position="96"/>
        <end position="111"/>
    </location>
</feature>
<evidence type="ECO:0000256" key="6">
    <source>
        <dbReference type="ARBA" id="ARBA00023242"/>
    </source>
</evidence>
<gene>
    <name evidence="10" type="primary">KLF6</name>
</gene>
<keyword evidence="3" id="KW-0677">Repeat</keyword>
<dbReference type="PROSITE" id="PS00028">
    <property type="entry name" value="ZINC_FINGER_C2H2_1"/>
    <property type="match status" value="3"/>
</dbReference>
<protein>
    <submittedName>
        <fullName evidence="10">Krueppel-like factor 6</fullName>
    </submittedName>
</protein>
<evidence type="ECO:0000256" key="8">
    <source>
        <dbReference type="SAM" id="MobiDB-lite"/>
    </source>
</evidence>
<feature type="region of interest" description="Disordered" evidence="8">
    <location>
        <begin position="54"/>
        <end position="73"/>
    </location>
</feature>
<dbReference type="EMBL" id="BT078539">
    <property type="protein sequence ID" value="ACO12963.1"/>
    <property type="molecule type" value="mRNA"/>
</dbReference>
<dbReference type="SUPFAM" id="SSF57667">
    <property type="entry name" value="beta-beta-alpha zinc fingers"/>
    <property type="match status" value="2"/>
</dbReference>
<organism evidence="10">
    <name type="scientific">Lepeophtheirus salmonis</name>
    <name type="common">Salmon louse</name>
    <name type="synonym">Caligus salmonis</name>
    <dbReference type="NCBI Taxonomy" id="72036"/>
    <lineage>
        <taxon>Eukaryota</taxon>
        <taxon>Metazoa</taxon>
        <taxon>Ecdysozoa</taxon>
        <taxon>Arthropoda</taxon>
        <taxon>Crustacea</taxon>
        <taxon>Multicrustacea</taxon>
        <taxon>Hexanauplia</taxon>
        <taxon>Copepoda</taxon>
        <taxon>Siphonostomatoida</taxon>
        <taxon>Caligidae</taxon>
        <taxon>Lepeophtheirus</taxon>
    </lineage>
</organism>
<keyword evidence="6" id="KW-0539">Nucleus</keyword>
<dbReference type="FunFam" id="3.30.160.60:FF:000021">
    <property type="entry name" value="Basic krueppel-like factor 3"/>
    <property type="match status" value="1"/>
</dbReference>
<feature type="domain" description="C2H2-type" evidence="9">
    <location>
        <begin position="200"/>
        <end position="229"/>
    </location>
</feature>
<evidence type="ECO:0000256" key="3">
    <source>
        <dbReference type="ARBA" id="ARBA00022737"/>
    </source>
</evidence>
<dbReference type="GO" id="GO:0005634">
    <property type="term" value="C:nucleus"/>
    <property type="evidence" value="ECO:0007669"/>
    <property type="project" value="UniProtKB-SubCell"/>
</dbReference>
<evidence type="ECO:0000256" key="1">
    <source>
        <dbReference type="ARBA" id="ARBA00004123"/>
    </source>
</evidence>
<dbReference type="OrthoDB" id="4748970at2759"/>
<comment type="subcellular location">
    <subcellularLocation>
        <location evidence="1">Nucleus</location>
    </subcellularLocation>
</comment>
<dbReference type="GO" id="GO:0008270">
    <property type="term" value="F:zinc ion binding"/>
    <property type="evidence" value="ECO:0007669"/>
    <property type="project" value="UniProtKB-KW"/>
</dbReference>
<dbReference type="Gene3D" id="3.30.160.60">
    <property type="entry name" value="Classic Zinc Finger"/>
    <property type="match status" value="3"/>
</dbReference>
<dbReference type="AlphaFoldDB" id="C1BVB0"/>
<evidence type="ECO:0000256" key="7">
    <source>
        <dbReference type="PROSITE-ProRule" id="PRU00042"/>
    </source>
</evidence>
<keyword evidence="2" id="KW-0479">Metal-binding</keyword>
<evidence type="ECO:0000259" key="9">
    <source>
        <dbReference type="PROSITE" id="PS50157"/>
    </source>
</evidence>
<evidence type="ECO:0000256" key="5">
    <source>
        <dbReference type="ARBA" id="ARBA00022833"/>
    </source>
</evidence>
<evidence type="ECO:0000256" key="4">
    <source>
        <dbReference type="ARBA" id="ARBA00022771"/>
    </source>
</evidence>
<dbReference type="FunFam" id="3.30.160.60:FF:000018">
    <property type="entry name" value="Krueppel-like factor 15"/>
    <property type="match status" value="1"/>
</dbReference>
<sequence length="283" mass="31825">MDTILPSGNIFLELQSVHDTGYFSGTVSPEEHWQQTCYEMERYLKGEPLTFREDSSPYKLSRASFDDDTDSEDRFSFNEEETSWLSFFGTTSPLKESPPPSLCHSISPPPSSSSNTSSPPSSPDTPKSLPTTIATTNHHLHPTKTTILRKITVSPIVIRSSPAKIHGSASIKATIHSSTASSTTTTSPTATLDSAKRRVHKCNFPNCVKVYTKSSHLKAHQRTHTGEKPYRCSWEGCEWRFARSDELTRHHRKHTGVRPFKCCHCDRSFSRSDHLALHTKRHL</sequence>
<name>C1BVB0_LEPSM</name>
<dbReference type="InterPro" id="IPR013087">
    <property type="entry name" value="Znf_C2H2_type"/>
</dbReference>
<dbReference type="FunFam" id="3.30.160.60:FF:000446">
    <property type="entry name" value="Zinc finger protein"/>
    <property type="match status" value="1"/>
</dbReference>
<dbReference type="SMART" id="SM00355">
    <property type="entry name" value="ZnF_C2H2"/>
    <property type="match status" value="3"/>
</dbReference>
<keyword evidence="5" id="KW-0862">Zinc</keyword>
<dbReference type="InterPro" id="IPR036236">
    <property type="entry name" value="Znf_C2H2_sf"/>
</dbReference>
<accession>C1BVB0</accession>
<proteinExistence type="evidence at transcript level"/>